<proteinExistence type="predicted"/>
<evidence type="ECO:0000313" key="1">
    <source>
        <dbReference type="EMBL" id="QHS90860.1"/>
    </source>
</evidence>
<name>A0A6C0BFM4_9ZZZZ</name>
<dbReference type="EMBL" id="MN739151">
    <property type="protein sequence ID" value="QHS90860.1"/>
    <property type="molecule type" value="Genomic_DNA"/>
</dbReference>
<protein>
    <submittedName>
        <fullName evidence="1">Uncharacterized protein</fullName>
    </submittedName>
</protein>
<dbReference type="AlphaFoldDB" id="A0A6C0BFM4"/>
<reference evidence="1" key="1">
    <citation type="journal article" date="2020" name="Nature">
        <title>Giant virus diversity and host interactions through global metagenomics.</title>
        <authorList>
            <person name="Schulz F."/>
            <person name="Roux S."/>
            <person name="Paez-Espino D."/>
            <person name="Jungbluth S."/>
            <person name="Walsh D.A."/>
            <person name="Denef V.J."/>
            <person name="McMahon K.D."/>
            <person name="Konstantinidis K.T."/>
            <person name="Eloe-Fadrosh E.A."/>
            <person name="Kyrpides N.C."/>
            <person name="Woyke T."/>
        </authorList>
    </citation>
    <scope>NUCLEOTIDE SEQUENCE</scope>
    <source>
        <strain evidence="1">GVMAG-M-3300010354-11</strain>
    </source>
</reference>
<sequence length="95" mass="11197">MLPSITWFDIGDIVFNERDYCEYEVVLKNGQKMYKKLKNVPEVIHIIDEHASSIDDMFINIAINQIDKELQNANLTSYDKTILISEMWKHFKSSK</sequence>
<accession>A0A6C0BFM4</accession>
<organism evidence="1">
    <name type="scientific">viral metagenome</name>
    <dbReference type="NCBI Taxonomy" id="1070528"/>
    <lineage>
        <taxon>unclassified sequences</taxon>
        <taxon>metagenomes</taxon>
        <taxon>organismal metagenomes</taxon>
    </lineage>
</organism>